<keyword evidence="2" id="KW-1185">Reference proteome</keyword>
<comment type="caution">
    <text evidence="1">The sequence shown here is derived from an EMBL/GenBank/DDBJ whole genome shotgun (WGS) entry which is preliminary data.</text>
</comment>
<accession>A0AAV3XLU2</accession>
<evidence type="ECO:0000313" key="2">
    <source>
        <dbReference type="Proteomes" id="UP001050975"/>
    </source>
</evidence>
<reference evidence="1" key="1">
    <citation type="submission" date="2019-10" db="EMBL/GenBank/DDBJ databases">
        <title>Draft genome sequece of Microseira wollei NIES-4236.</title>
        <authorList>
            <person name="Yamaguchi H."/>
            <person name="Suzuki S."/>
            <person name="Kawachi M."/>
        </authorList>
    </citation>
    <scope>NUCLEOTIDE SEQUENCE</scope>
    <source>
        <strain evidence="1">NIES-4236</strain>
    </source>
</reference>
<dbReference type="AlphaFoldDB" id="A0AAV3XLU2"/>
<dbReference type="Proteomes" id="UP001050975">
    <property type="component" value="Unassembled WGS sequence"/>
</dbReference>
<dbReference type="EMBL" id="BLAY01000092">
    <property type="protein sequence ID" value="GET40497.1"/>
    <property type="molecule type" value="Genomic_DNA"/>
</dbReference>
<protein>
    <submittedName>
        <fullName evidence="1">Uncharacterized protein</fullName>
    </submittedName>
</protein>
<gene>
    <name evidence="1" type="ORF">MiSe_53060</name>
</gene>
<name>A0AAV3XLU2_9CYAN</name>
<sequence>MENSNYQLPITNDQLPSKIQNPKSLLEFRSNWAAIVSDNASFGSIATRRGYSDRS</sequence>
<organism evidence="1 2">
    <name type="scientific">Microseira wollei NIES-4236</name>
    <dbReference type="NCBI Taxonomy" id="2530354"/>
    <lineage>
        <taxon>Bacteria</taxon>
        <taxon>Bacillati</taxon>
        <taxon>Cyanobacteriota</taxon>
        <taxon>Cyanophyceae</taxon>
        <taxon>Oscillatoriophycideae</taxon>
        <taxon>Aerosakkonematales</taxon>
        <taxon>Aerosakkonemataceae</taxon>
        <taxon>Microseira</taxon>
    </lineage>
</organism>
<evidence type="ECO:0000313" key="1">
    <source>
        <dbReference type="EMBL" id="GET40497.1"/>
    </source>
</evidence>
<proteinExistence type="predicted"/>